<gene>
    <name evidence="1" type="ORF">BU25DRAFT_485025</name>
</gene>
<evidence type="ECO:0000313" key="2">
    <source>
        <dbReference type="Proteomes" id="UP000799754"/>
    </source>
</evidence>
<dbReference type="Proteomes" id="UP000799754">
    <property type="component" value="Unassembled WGS sequence"/>
</dbReference>
<evidence type="ECO:0000313" key="1">
    <source>
        <dbReference type="EMBL" id="KAF2629934.1"/>
    </source>
</evidence>
<dbReference type="EMBL" id="MU006708">
    <property type="protein sequence ID" value="KAF2629934.1"/>
    <property type="molecule type" value="Genomic_DNA"/>
</dbReference>
<reference evidence="1" key="1">
    <citation type="journal article" date="2020" name="Stud. Mycol.">
        <title>101 Dothideomycetes genomes: a test case for predicting lifestyles and emergence of pathogens.</title>
        <authorList>
            <person name="Haridas S."/>
            <person name="Albert R."/>
            <person name="Binder M."/>
            <person name="Bloem J."/>
            <person name="Labutti K."/>
            <person name="Salamov A."/>
            <person name="Andreopoulos B."/>
            <person name="Baker S."/>
            <person name="Barry K."/>
            <person name="Bills G."/>
            <person name="Bluhm B."/>
            <person name="Cannon C."/>
            <person name="Castanera R."/>
            <person name="Culley D."/>
            <person name="Daum C."/>
            <person name="Ezra D."/>
            <person name="Gonzalez J."/>
            <person name="Henrissat B."/>
            <person name="Kuo A."/>
            <person name="Liang C."/>
            <person name="Lipzen A."/>
            <person name="Lutzoni F."/>
            <person name="Magnuson J."/>
            <person name="Mondo S."/>
            <person name="Nolan M."/>
            <person name="Ohm R."/>
            <person name="Pangilinan J."/>
            <person name="Park H.-J."/>
            <person name="Ramirez L."/>
            <person name="Alfaro M."/>
            <person name="Sun H."/>
            <person name="Tritt A."/>
            <person name="Yoshinaga Y."/>
            <person name="Zwiers L.-H."/>
            <person name="Turgeon B."/>
            <person name="Goodwin S."/>
            <person name="Spatafora J."/>
            <person name="Crous P."/>
            <person name="Grigoriev I."/>
        </authorList>
    </citation>
    <scope>NUCLEOTIDE SEQUENCE</scope>
    <source>
        <strain evidence="1">CBS 525.71</strain>
    </source>
</reference>
<sequence length="673" mass="74658">MVDNKGWRKKIGGKPKELPPMKTGSDETAAVPLSEVAIESIDRRRHGWRKTIAASRPVTPMTPAPPTPTQEDVDDTRSERSEASTPRRDSKPKLNRYTSLFATHKEEAASPVFSEPWSADAPPTQEDPWSYVDPVVAMESIHSHMCKNYMVPVPLEYNSGLFQVFDDYRKLRSHKELLEAREQEAIEHSRKVTARWLQSEELYEAEIRRLELLIARGTTGMTGLMKARQGTVVDRKRQHRRTISTDRVLPRYQHMSPVEVDEEIRAKSQQILLHRPTSPSGKMTALSRQLTSAGLPDLPIGTPPSTNRESTLSRKVKSELNLMGLRHADALQSLSNAVTPDPLSTTEHVPEEANPEHGLLVKDPIECDAFIALKELGALVARRKGLDVSSFVNGLLALLTSGQAAKTVIEPNANEDKMQSPAAEKDRKVVPADDVTPRPPFRKPRPHSYQELDQKRRRHFSFEPGDDQMRELEADLKSYDSLSQTDSTDSESSSSSAFRLFDDGLQTGDDDSIPLLSSLGADFPKPSMIPSPVQTVGRMRRENSMSSLQSVFVKNIRDDRHNSRTSVQTAFREAASANASIKSKSRSSSNHNLRAAESPLGSKERLNSLANRHSTAALAAARAAEARSSNLSRSNTRLSTATSSSRTRQTAGQERSENNDPKMCNNASKGDAE</sequence>
<accession>A0ACB6S9N4</accession>
<organism evidence="1 2">
    <name type="scientific">Macroventuria anomochaeta</name>
    <dbReference type="NCBI Taxonomy" id="301207"/>
    <lineage>
        <taxon>Eukaryota</taxon>
        <taxon>Fungi</taxon>
        <taxon>Dikarya</taxon>
        <taxon>Ascomycota</taxon>
        <taxon>Pezizomycotina</taxon>
        <taxon>Dothideomycetes</taxon>
        <taxon>Pleosporomycetidae</taxon>
        <taxon>Pleosporales</taxon>
        <taxon>Pleosporineae</taxon>
        <taxon>Didymellaceae</taxon>
        <taxon>Macroventuria</taxon>
    </lineage>
</organism>
<proteinExistence type="predicted"/>
<protein>
    <submittedName>
        <fullName evidence="1">Uncharacterized protein</fullName>
    </submittedName>
</protein>
<name>A0ACB6S9N4_9PLEO</name>
<comment type="caution">
    <text evidence="1">The sequence shown here is derived from an EMBL/GenBank/DDBJ whole genome shotgun (WGS) entry which is preliminary data.</text>
</comment>
<keyword evidence="2" id="KW-1185">Reference proteome</keyword>